<name>A0A2V3V963_9SPHN</name>
<dbReference type="AlphaFoldDB" id="A0A2V3V963"/>
<sequence>MKSQDIVLLLKLMSLEDQIKHGQFDESTISDPFALRSLEGELGISKTEISSSIRCSIACSLAIKSNDRAKVNRRNLIEFVQHGLKYVFPAKRECPEFRVRGGIMGRKDTLYGTAQGTFDS</sequence>
<organism evidence="1 2">
    <name type="scientific">Blastomonas natatoria</name>
    <dbReference type="NCBI Taxonomy" id="34015"/>
    <lineage>
        <taxon>Bacteria</taxon>
        <taxon>Pseudomonadati</taxon>
        <taxon>Pseudomonadota</taxon>
        <taxon>Alphaproteobacteria</taxon>
        <taxon>Sphingomonadales</taxon>
        <taxon>Sphingomonadaceae</taxon>
        <taxon>Blastomonas</taxon>
    </lineage>
</organism>
<comment type="caution">
    <text evidence="1">The sequence shown here is derived from an EMBL/GenBank/DDBJ whole genome shotgun (WGS) entry which is preliminary data.</text>
</comment>
<evidence type="ECO:0000313" key="1">
    <source>
        <dbReference type="EMBL" id="PXW78187.1"/>
    </source>
</evidence>
<evidence type="ECO:0000313" key="2">
    <source>
        <dbReference type="Proteomes" id="UP000248014"/>
    </source>
</evidence>
<dbReference type="RefSeq" id="WP_208625147.1">
    <property type="nucleotide sequence ID" value="NZ_QJJM01000003.1"/>
</dbReference>
<dbReference type="EMBL" id="QJJM01000003">
    <property type="protein sequence ID" value="PXW78187.1"/>
    <property type="molecule type" value="Genomic_DNA"/>
</dbReference>
<proteinExistence type="predicted"/>
<accession>A0A2V3V963</accession>
<reference evidence="1 2" key="1">
    <citation type="submission" date="2018-05" db="EMBL/GenBank/DDBJ databases">
        <title>Genomic Encyclopedia of Type Strains, Phase IV (KMG-IV): sequencing the most valuable type-strain genomes for metagenomic binning, comparative biology and taxonomic classification.</title>
        <authorList>
            <person name="Goeker M."/>
        </authorList>
    </citation>
    <scope>NUCLEOTIDE SEQUENCE [LARGE SCALE GENOMIC DNA]</scope>
    <source>
        <strain evidence="1 2">DSM 3183</strain>
    </source>
</reference>
<gene>
    <name evidence="1" type="ORF">C7451_103295</name>
</gene>
<keyword evidence="2" id="KW-1185">Reference proteome</keyword>
<protein>
    <submittedName>
        <fullName evidence="1">Uncharacterized protein</fullName>
    </submittedName>
</protein>
<dbReference type="Proteomes" id="UP000248014">
    <property type="component" value="Unassembled WGS sequence"/>
</dbReference>